<gene>
    <name evidence="1" type="ORF">C4F49_01670</name>
</gene>
<protein>
    <submittedName>
        <fullName evidence="1">Uncharacterized protein</fullName>
    </submittedName>
</protein>
<proteinExistence type="predicted"/>
<dbReference type="Proteomes" id="UP000616201">
    <property type="component" value="Unassembled WGS sequence"/>
</dbReference>
<dbReference type="EMBL" id="PRDK01000001">
    <property type="protein sequence ID" value="MBE8712389.1"/>
    <property type="molecule type" value="Genomic_DNA"/>
</dbReference>
<keyword evidence="2" id="KW-1185">Reference proteome</keyword>
<accession>A0A928UWH4</accession>
<comment type="caution">
    <text evidence="1">The sequence shown here is derived from an EMBL/GenBank/DDBJ whole genome shotgun (WGS) entry which is preliminary data.</text>
</comment>
<evidence type="ECO:0000313" key="2">
    <source>
        <dbReference type="Proteomes" id="UP000616201"/>
    </source>
</evidence>
<sequence length="166" mass="18863">MNSLHKERQQSQAEVFSKKAGVLISSQFIEIGYVKTIKVLLVIYMDMINGRQEMAIRFENHFPADCSKTSVSNVGTIDEDELDVLIKSISILKNQVFQSYPEHYTEVSFLSRAGLEVGSCFADNSWDFFLKLNRHDDDSCVSLVIDDAQCLLDILQKLKGHIINLK</sequence>
<reference evidence="1" key="1">
    <citation type="submission" date="2018-02" db="EMBL/GenBank/DDBJ databases">
        <authorList>
            <person name="Vasarhelyi B.M."/>
            <person name="Deshmukh S."/>
            <person name="Balint B."/>
            <person name="Kukolya J."/>
        </authorList>
    </citation>
    <scope>NUCLEOTIDE SEQUENCE</scope>
    <source>
        <strain evidence="1">KB22</strain>
    </source>
</reference>
<dbReference type="AlphaFoldDB" id="A0A928UWH4"/>
<name>A0A928UWH4_9SPHI</name>
<dbReference type="RefSeq" id="WP_196934724.1">
    <property type="nucleotide sequence ID" value="NZ_MU158698.1"/>
</dbReference>
<evidence type="ECO:0000313" key="1">
    <source>
        <dbReference type="EMBL" id="MBE8712389.1"/>
    </source>
</evidence>
<organism evidence="1 2">
    <name type="scientific">Sphingobacterium hungaricum</name>
    <dbReference type="NCBI Taxonomy" id="2082723"/>
    <lineage>
        <taxon>Bacteria</taxon>
        <taxon>Pseudomonadati</taxon>
        <taxon>Bacteroidota</taxon>
        <taxon>Sphingobacteriia</taxon>
        <taxon>Sphingobacteriales</taxon>
        <taxon>Sphingobacteriaceae</taxon>
        <taxon>Sphingobacterium</taxon>
    </lineage>
</organism>